<keyword evidence="9 15" id="KW-0472">Membrane</keyword>
<keyword evidence="10" id="KW-0464">Manganese</keyword>
<dbReference type="PANTHER" id="PTHR34058">
    <property type="entry name" value="OXYGEN-EVOLVING ENHANCER PROTEIN 1-2, CHLOROPLASTIC"/>
    <property type="match status" value="1"/>
</dbReference>
<evidence type="ECO:0000256" key="9">
    <source>
        <dbReference type="ARBA" id="ARBA00023136"/>
    </source>
</evidence>
<dbReference type="InterPro" id="IPR011250">
    <property type="entry name" value="OMP/PagP_B-barrel"/>
</dbReference>
<keyword evidence="5" id="KW-0602">Photosynthesis</keyword>
<dbReference type="AlphaFoldDB" id="A0A6A6K4D8"/>
<keyword evidence="11" id="KW-0604">Photosystem II</keyword>
<evidence type="ECO:0000256" key="13">
    <source>
        <dbReference type="ARBA" id="ARBA00080173"/>
    </source>
</evidence>
<accession>A0A6A6K4D8</accession>
<dbReference type="GO" id="GO:0042549">
    <property type="term" value="P:photosystem II stabilization"/>
    <property type="evidence" value="ECO:0007669"/>
    <property type="project" value="InterPro"/>
</dbReference>
<dbReference type="Gene3D" id="2.40.160.30">
    <property type="entry name" value="Photosystem II, cytochrome c-550 precursor"/>
    <property type="match status" value="1"/>
</dbReference>
<dbReference type="FunFam" id="3.30.2050.10:FF:000001">
    <property type="entry name" value="Oxygen-evolving enhancer protein 1, chloroplastic"/>
    <property type="match status" value="1"/>
</dbReference>
<evidence type="ECO:0000256" key="4">
    <source>
        <dbReference type="ARBA" id="ARBA00009838"/>
    </source>
</evidence>
<dbReference type="Pfam" id="PF05562">
    <property type="entry name" value="WCOR413"/>
    <property type="match status" value="1"/>
</dbReference>
<evidence type="ECO:0000256" key="7">
    <source>
        <dbReference type="ARBA" id="ARBA00022989"/>
    </source>
</evidence>
<reference evidence="16 17" key="1">
    <citation type="journal article" date="2020" name="Mol. Plant">
        <title>The Chromosome-Based Rubber Tree Genome Provides New Insights into Spurge Genome Evolution and Rubber Biosynthesis.</title>
        <authorList>
            <person name="Liu J."/>
            <person name="Shi C."/>
            <person name="Shi C.C."/>
            <person name="Li W."/>
            <person name="Zhang Q.J."/>
            <person name="Zhang Y."/>
            <person name="Li K."/>
            <person name="Lu H.F."/>
            <person name="Shi C."/>
            <person name="Zhu S.T."/>
            <person name="Xiao Z.Y."/>
            <person name="Nan H."/>
            <person name="Yue Y."/>
            <person name="Zhu X.G."/>
            <person name="Wu Y."/>
            <person name="Hong X.N."/>
            <person name="Fan G.Y."/>
            <person name="Tong Y."/>
            <person name="Zhang D."/>
            <person name="Mao C.L."/>
            <person name="Liu Y.L."/>
            <person name="Hao S.J."/>
            <person name="Liu W.Q."/>
            <person name="Lv M.Q."/>
            <person name="Zhang H.B."/>
            <person name="Liu Y."/>
            <person name="Hu-Tang G.R."/>
            <person name="Wang J.P."/>
            <person name="Wang J.H."/>
            <person name="Sun Y.H."/>
            <person name="Ni S.B."/>
            <person name="Chen W.B."/>
            <person name="Zhang X.C."/>
            <person name="Jiao Y.N."/>
            <person name="Eichler E.E."/>
            <person name="Li G.H."/>
            <person name="Liu X."/>
            <person name="Gao L.Z."/>
        </authorList>
    </citation>
    <scope>NUCLEOTIDE SEQUENCE [LARGE SCALE GENOMIC DNA]</scope>
    <source>
        <strain evidence="17">cv. GT1</strain>
        <tissue evidence="16">Leaf</tissue>
    </source>
</reference>
<evidence type="ECO:0000256" key="6">
    <source>
        <dbReference type="ARBA" id="ARBA00022692"/>
    </source>
</evidence>
<feature type="transmembrane region" description="Helical" evidence="15">
    <location>
        <begin position="176"/>
        <end position="195"/>
    </location>
</feature>
<evidence type="ECO:0000313" key="16">
    <source>
        <dbReference type="EMBL" id="KAF2283640.1"/>
    </source>
</evidence>
<dbReference type="GO" id="GO:0010242">
    <property type="term" value="F:oxygen evolving activity"/>
    <property type="evidence" value="ECO:0007669"/>
    <property type="project" value="InterPro"/>
</dbReference>
<evidence type="ECO:0000256" key="14">
    <source>
        <dbReference type="ARBA" id="ARBA00081293"/>
    </source>
</evidence>
<feature type="transmembrane region" description="Helical" evidence="15">
    <location>
        <begin position="101"/>
        <end position="117"/>
    </location>
</feature>
<gene>
    <name evidence="16" type="ORF">GH714_013114</name>
</gene>
<comment type="similarity">
    <text evidence="4">Belongs to the PsbO family.</text>
</comment>
<evidence type="ECO:0000256" key="11">
    <source>
        <dbReference type="ARBA" id="ARBA00023276"/>
    </source>
</evidence>
<name>A0A6A6K4D8_HEVBR</name>
<dbReference type="InterPro" id="IPR008892">
    <property type="entry name" value="COR413"/>
</dbReference>
<comment type="subcellular location">
    <subcellularLocation>
        <location evidence="1">Membrane</location>
        <topology evidence="1">Multi-pass membrane protein</topology>
    </subcellularLocation>
    <subcellularLocation>
        <location evidence="2">Plastid</location>
        <location evidence="2">Chloroplast thylakoid membrane</location>
    </subcellularLocation>
</comment>
<feature type="transmembrane region" description="Helical" evidence="15">
    <location>
        <begin position="73"/>
        <end position="94"/>
    </location>
</feature>
<evidence type="ECO:0000256" key="12">
    <source>
        <dbReference type="ARBA" id="ARBA00078362"/>
    </source>
</evidence>
<dbReference type="GO" id="GO:0009535">
    <property type="term" value="C:chloroplast thylakoid membrane"/>
    <property type="evidence" value="ECO:0007669"/>
    <property type="project" value="UniProtKB-SubCell"/>
</dbReference>
<evidence type="ECO:0000256" key="10">
    <source>
        <dbReference type="ARBA" id="ARBA00023211"/>
    </source>
</evidence>
<dbReference type="EMBL" id="JAAGAX010000018">
    <property type="protein sequence ID" value="KAF2283640.1"/>
    <property type="molecule type" value="Genomic_DNA"/>
</dbReference>
<dbReference type="GO" id="GO:0010205">
    <property type="term" value="P:photoinhibition"/>
    <property type="evidence" value="ECO:0007669"/>
    <property type="project" value="UniProtKB-ARBA"/>
</dbReference>
<sequence length="411" mass="45240">MGRMEYLKMSTDLVKTDLIQSDLNELNVAAKRLLNDATRLGGLGFGTSFLKWVASFAAIYLLILDRTNWRTNILTSLLVPYIFLSLPSVIFNFFRGEVGKWIAFIAVVLRLFFPRHFPDWLEMPGSLILLLVVAPSFFAHTLKNSWVGVLICLIIGCYLLQEHIRASGGFRNSFTQLHGISNTVGIILLFVYPGAGAEGVPKRLTYDGIQSKTYLDVKGTAHDRLDLHFDEIEGPFEVSSDGSVKFEKKDGIDYAAVTVQLPGGERVPFLFTIKQLVATGKPESFGGEFLVASSRGSSFLDPKGRGGSTGYDNAVALPAGGRGDEEELAKENIKNTSSSTGKITLSVTGTKPETGEVIGVFESFQPSDTDMGSKTPKDVKIQGVWYAQLSLSHKALCFYEFVYLYSCFRLC</sequence>
<protein>
    <recommendedName>
        <fullName evidence="13">33 kDa subunit of oxygen evolving system of photosystem II</fullName>
    </recommendedName>
    <alternativeName>
        <fullName evidence="12">33 kDa thylakoid membrane protein</fullName>
    </alternativeName>
    <alternativeName>
        <fullName evidence="14">OEC 33 kDa subunit</fullName>
    </alternativeName>
</protein>
<dbReference type="Pfam" id="PF01716">
    <property type="entry name" value="MSP"/>
    <property type="match status" value="1"/>
</dbReference>
<evidence type="ECO:0000256" key="8">
    <source>
        <dbReference type="ARBA" id="ARBA00023078"/>
    </source>
</evidence>
<dbReference type="GO" id="GO:0009654">
    <property type="term" value="C:photosystem II oxygen evolving complex"/>
    <property type="evidence" value="ECO:0007669"/>
    <property type="project" value="InterPro"/>
</dbReference>
<dbReference type="SUPFAM" id="SSF56925">
    <property type="entry name" value="OMPA-like"/>
    <property type="match status" value="1"/>
</dbReference>
<proteinExistence type="inferred from homology"/>
<keyword evidence="7 15" id="KW-1133">Transmembrane helix</keyword>
<evidence type="ECO:0000256" key="3">
    <source>
        <dbReference type="ARBA" id="ARBA00005852"/>
    </source>
</evidence>
<comment type="caution">
    <text evidence="16">The sequence shown here is derived from an EMBL/GenBank/DDBJ whole genome shotgun (WGS) entry which is preliminary data.</text>
</comment>
<keyword evidence="8" id="KW-0793">Thylakoid</keyword>
<dbReference type="GO" id="GO:0008266">
    <property type="term" value="F:poly(U) RNA binding"/>
    <property type="evidence" value="ECO:0007669"/>
    <property type="project" value="UniProtKB-ARBA"/>
</dbReference>
<dbReference type="InterPro" id="IPR002628">
    <property type="entry name" value="PsbO"/>
</dbReference>
<dbReference type="GO" id="GO:0010207">
    <property type="term" value="P:photosystem II assembly"/>
    <property type="evidence" value="ECO:0007669"/>
    <property type="project" value="InterPro"/>
</dbReference>
<dbReference type="Proteomes" id="UP000467840">
    <property type="component" value="Chromosome 12"/>
</dbReference>
<evidence type="ECO:0000313" key="17">
    <source>
        <dbReference type="Proteomes" id="UP000467840"/>
    </source>
</evidence>
<comment type="similarity">
    <text evidence="3">Belongs to the Cold-regulated 413 protein family.</text>
</comment>
<feature type="transmembrane region" description="Helical" evidence="15">
    <location>
        <begin position="146"/>
        <end position="164"/>
    </location>
</feature>
<dbReference type="Gene3D" id="3.30.2050.10">
    <property type="entry name" value="photosynthetic oxygen evolving center domain"/>
    <property type="match status" value="1"/>
</dbReference>
<evidence type="ECO:0000256" key="5">
    <source>
        <dbReference type="ARBA" id="ARBA00022531"/>
    </source>
</evidence>
<feature type="transmembrane region" description="Helical" evidence="15">
    <location>
        <begin position="40"/>
        <end position="61"/>
    </location>
</feature>
<evidence type="ECO:0000256" key="2">
    <source>
        <dbReference type="ARBA" id="ARBA00004334"/>
    </source>
</evidence>
<evidence type="ECO:0000256" key="1">
    <source>
        <dbReference type="ARBA" id="ARBA00004141"/>
    </source>
</evidence>
<organism evidence="16 17">
    <name type="scientific">Hevea brasiliensis</name>
    <name type="common">Para rubber tree</name>
    <name type="synonym">Siphonia brasiliensis</name>
    <dbReference type="NCBI Taxonomy" id="3981"/>
    <lineage>
        <taxon>Eukaryota</taxon>
        <taxon>Viridiplantae</taxon>
        <taxon>Streptophyta</taxon>
        <taxon>Embryophyta</taxon>
        <taxon>Tracheophyta</taxon>
        <taxon>Spermatophyta</taxon>
        <taxon>Magnoliopsida</taxon>
        <taxon>eudicotyledons</taxon>
        <taxon>Gunneridae</taxon>
        <taxon>Pentapetalae</taxon>
        <taxon>rosids</taxon>
        <taxon>fabids</taxon>
        <taxon>Malpighiales</taxon>
        <taxon>Euphorbiaceae</taxon>
        <taxon>Crotonoideae</taxon>
        <taxon>Micrandreae</taxon>
        <taxon>Hevea</taxon>
    </lineage>
</organism>
<keyword evidence="6 15" id="KW-0812">Transmembrane</keyword>
<keyword evidence="17" id="KW-1185">Reference proteome</keyword>
<evidence type="ECO:0000256" key="15">
    <source>
        <dbReference type="SAM" id="Phobius"/>
    </source>
</evidence>